<gene>
    <name evidence="3" type="ORF">QTG54_004677</name>
</gene>
<comment type="caution">
    <text evidence="3">The sequence shown here is derived from an EMBL/GenBank/DDBJ whole genome shotgun (WGS) entry which is preliminary data.</text>
</comment>
<keyword evidence="3" id="KW-0489">Methyltransferase</keyword>
<feature type="domain" description="Methyltransferase type 11" evidence="2">
    <location>
        <begin position="134"/>
        <end position="228"/>
    </location>
</feature>
<organism evidence="3 4">
    <name type="scientific">Skeletonema marinoi</name>
    <dbReference type="NCBI Taxonomy" id="267567"/>
    <lineage>
        <taxon>Eukaryota</taxon>
        <taxon>Sar</taxon>
        <taxon>Stramenopiles</taxon>
        <taxon>Ochrophyta</taxon>
        <taxon>Bacillariophyta</taxon>
        <taxon>Coscinodiscophyceae</taxon>
        <taxon>Thalassiosirophycidae</taxon>
        <taxon>Thalassiosirales</taxon>
        <taxon>Skeletonemataceae</taxon>
        <taxon>Skeletonema</taxon>
        <taxon>Skeletonema marinoi-dohrnii complex</taxon>
    </lineage>
</organism>
<dbReference type="InterPro" id="IPR013216">
    <property type="entry name" value="Methyltransf_11"/>
</dbReference>
<keyword evidence="3" id="KW-0808">Transferase</keyword>
<dbReference type="EC" id="2.1.1.-" evidence="3"/>
<dbReference type="PANTHER" id="PTHR43591">
    <property type="entry name" value="METHYLTRANSFERASE"/>
    <property type="match status" value="1"/>
</dbReference>
<dbReference type="PANTHER" id="PTHR43591:SF24">
    <property type="entry name" value="2-METHOXY-6-POLYPRENYL-1,4-BENZOQUINOL METHYLASE, MITOCHONDRIAL"/>
    <property type="match status" value="1"/>
</dbReference>
<evidence type="ECO:0000313" key="3">
    <source>
        <dbReference type="EMBL" id="KAK1744144.1"/>
    </source>
</evidence>
<keyword evidence="4" id="KW-1185">Reference proteome</keyword>
<protein>
    <submittedName>
        <fullName evidence="3">Methyltransferase</fullName>
        <ecNumber evidence="3">2.1.1.-</ecNumber>
    </submittedName>
</protein>
<keyword evidence="1" id="KW-0175">Coiled coil</keyword>
<dbReference type="GO" id="GO:0032259">
    <property type="term" value="P:methylation"/>
    <property type="evidence" value="ECO:0007669"/>
    <property type="project" value="UniProtKB-KW"/>
</dbReference>
<dbReference type="Gene3D" id="3.40.50.150">
    <property type="entry name" value="Vaccinia Virus protein VP39"/>
    <property type="match status" value="1"/>
</dbReference>
<dbReference type="CDD" id="cd02440">
    <property type="entry name" value="AdoMet_MTases"/>
    <property type="match status" value="1"/>
</dbReference>
<accession>A0AAD8YCX0</accession>
<feature type="coiled-coil region" evidence="1">
    <location>
        <begin position="146"/>
        <end position="173"/>
    </location>
</feature>
<dbReference type="GO" id="GO:0008757">
    <property type="term" value="F:S-adenosylmethionine-dependent methyltransferase activity"/>
    <property type="evidence" value="ECO:0007669"/>
    <property type="project" value="InterPro"/>
</dbReference>
<reference evidence="3" key="1">
    <citation type="submission" date="2023-06" db="EMBL/GenBank/DDBJ databases">
        <title>Survivors Of The Sea: Transcriptome response of Skeletonema marinoi to long-term dormancy.</title>
        <authorList>
            <person name="Pinder M.I.M."/>
            <person name="Kourtchenko O."/>
            <person name="Robertson E.K."/>
            <person name="Larsson T."/>
            <person name="Maumus F."/>
            <person name="Osuna-Cruz C.M."/>
            <person name="Vancaester E."/>
            <person name="Stenow R."/>
            <person name="Vandepoele K."/>
            <person name="Ploug H."/>
            <person name="Bruchert V."/>
            <person name="Godhe A."/>
            <person name="Topel M."/>
        </authorList>
    </citation>
    <scope>NUCLEOTIDE SEQUENCE</scope>
    <source>
        <strain evidence="3">R05AC</strain>
    </source>
</reference>
<dbReference type="SUPFAM" id="SSF53335">
    <property type="entry name" value="S-adenosyl-L-methionine-dependent methyltransferases"/>
    <property type="match status" value="1"/>
</dbReference>
<dbReference type="GO" id="GO:0008425">
    <property type="term" value="F:2-methoxy-6-polyprenyl-1,4-benzoquinol methyltransferase activity"/>
    <property type="evidence" value="ECO:0007669"/>
    <property type="project" value="TreeGrafter"/>
</dbReference>
<dbReference type="AlphaFoldDB" id="A0AAD8YCX0"/>
<dbReference type="Pfam" id="PF08241">
    <property type="entry name" value="Methyltransf_11"/>
    <property type="match status" value="1"/>
</dbReference>
<evidence type="ECO:0000256" key="1">
    <source>
        <dbReference type="SAM" id="Coils"/>
    </source>
</evidence>
<sequence length="364" mass="40168">MNPKMLLDAAFAQRQRCLQSPTLAKRAVNCSTRAMATSSDENEIKSSGEANEHRFFEMEQRNWEQGFEAYDEGFGPLTCQTIPTLLSDGGFSPANVIESDGRQFELLDVATGPGFVLTAAIDAAIKLDLPEESYSNLNFTGLDITQNFLQMAKQRINAQLQEQQQQRQHKQEIQFNIDFVEGSAESLPFDDGSFDSIVCNFGILHFFHPDAFLRESYRVLRPGGRLSFSAWAPPMATEGFRIALESIADVGNPNVEGLPDGPNFFDFGDPNQATNALKEIGFVDTKSVELSEMKWTSIQNGSELYDVLLQGTSRTREVLLGQTQEEAAAIASLMIQKYDAITDSGKRCLAMPAVITSGCKPTST</sequence>
<dbReference type="InterPro" id="IPR029063">
    <property type="entry name" value="SAM-dependent_MTases_sf"/>
</dbReference>
<dbReference type="EMBL" id="JATAAI010000007">
    <property type="protein sequence ID" value="KAK1744144.1"/>
    <property type="molecule type" value="Genomic_DNA"/>
</dbReference>
<evidence type="ECO:0000313" key="4">
    <source>
        <dbReference type="Proteomes" id="UP001224775"/>
    </source>
</evidence>
<name>A0AAD8YCX0_9STRA</name>
<dbReference type="Proteomes" id="UP001224775">
    <property type="component" value="Unassembled WGS sequence"/>
</dbReference>
<evidence type="ECO:0000259" key="2">
    <source>
        <dbReference type="Pfam" id="PF08241"/>
    </source>
</evidence>
<proteinExistence type="predicted"/>